<gene>
    <name evidence="2" type="ordered locus">Pyrfu_1476</name>
</gene>
<organism evidence="2 3">
    <name type="scientific">Pyrolobus fumarii (strain DSM 11204 / 1A)</name>
    <dbReference type="NCBI Taxonomy" id="694429"/>
    <lineage>
        <taxon>Archaea</taxon>
        <taxon>Thermoproteota</taxon>
        <taxon>Thermoprotei</taxon>
        <taxon>Desulfurococcales</taxon>
        <taxon>Pyrodictiaceae</taxon>
        <taxon>Pyrolobus</taxon>
    </lineage>
</organism>
<dbReference type="HOGENOM" id="CLU_1485944_0_0_2"/>
<reference evidence="2 3" key="1">
    <citation type="journal article" date="2011" name="Stand. Genomic Sci.">
        <title>Complete genome sequence of the hyperthermophilic chemolithoautotroph Pyrolobus fumarii type strain (1A).</title>
        <authorList>
            <person name="Anderson I."/>
            <person name="Goker M."/>
            <person name="Nolan M."/>
            <person name="Lucas S."/>
            <person name="Hammon N."/>
            <person name="Deshpande S."/>
            <person name="Cheng J.F."/>
            <person name="Tapia R."/>
            <person name="Han C."/>
            <person name="Goodwin L."/>
            <person name="Pitluck S."/>
            <person name="Huntemann M."/>
            <person name="Liolios K."/>
            <person name="Ivanova N."/>
            <person name="Pagani I."/>
            <person name="Mavromatis K."/>
            <person name="Ovchinikova G."/>
            <person name="Pati A."/>
            <person name="Chen A."/>
            <person name="Palaniappan K."/>
            <person name="Land M."/>
            <person name="Hauser L."/>
            <person name="Brambilla E.M."/>
            <person name="Huber H."/>
            <person name="Yasawong M."/>
            <person name="Rohde M."/>
            <person name="Spring S."/>
            <person name="Abt B."/>
            <person name="Sikorski J."/>
            <person name="Wirth R."/>
            <person name="Detter J.C."/>
            <person name="Woyke T."/>
            <person name="Bristow J."/>
            <person name="Eisen J.A."/>
            <person name="Markowitz V."/>
            <person name="Hugenholtz P."/>
            <person name="Kyrpides N.C."/>
            <person name="Klenk H.P."/>
            <person name="Lapidus A."/>
        </authorList>
    </citation>
    <scope>NUCLEOTIDE SEQUENCE [LARGE SCALE GENOMIC DNA]</scope>
    <source>
        <strain evidence="3">DSM 11204 / 1A</strain>
    </source>
</reference>
<dbReference type="AlphaFoldDB" id="G0EHB0"/>
<evidence type="ECO:0000256" key="1">
    <source>
        <dbReference type="SAM" id="MobiDB-lite"/>
    </source>
</evidence>
<dbReference type="Gene3D" id="1.10.10.10">
    <property type="entry name" value="Winged helix-like DNA-binding domain superfamily/Winged helix DNA-binding domain"/>
    <property type="match status" value="1"/>
</dbReference>
<dbReference type="STRING" id="694429.Pyrfu_1476"/>
<feature type="region of interest" description="Disordered" evidence="1">
    <location>
        <begin position="146"/>
        <end position="181"/>
    </location>
</feature>
<sequence length="181" mass="19734">MPDSLSPLEAAILVAVARGVDDPREIAKLFNTRVEDVEDAIKRLAMRGLLEVEEKRILFLKRRRIRLTGKGLELVPEATRVLEKLANTIRAGIEAVRGAPPSSVDRQEEAYPALPADFAMLVPFLVWMGLLPATLVATASLVQEEVQGSTVEDSGDGEDEGYEVEVEDYSNGDVAGFDEGL</sequence>
<dbReference type="InParanoid" id="G0EHB0"/>
<evidence type="ECO:0000313" key="2">
    <source>
        <dbReference type="EMBL" id="AEM39334.1"/>
    </source>
</evidence>
<accession>G0EHB0</accession>
<dbReference type="RefSeq" id="WP_014027011.1">
    <property type="nucleotide sequence ID" value="NC_015931.1"/>
</dbReference>
<keyword evidence="3" id="KW-1185">Reference proteome</keyword>
<evidence type="ECO:0000313" key="3">
    <source>
        <dbReference type="Proteomes" id="UP000001037"/>
    </source>
</evidence>
<protein>
    <submittedName>
        <fullName evidence="2">Uncharacterized protein</fullName>
    </submittedName>
</protein>
<dbReference type="Proteomes" id="UP000001037">
    <property type="component" value="Chromosome"/>
</dbReference>
<dbReference type="InterPro" id="IPR036390">
    <property type="entry name" value="WH_DNA-bd_sf"/>
</dbReference>
<proteinExistence type="predicted"/>
<dbReference type="eggNOG" id="arCOG03748">
    <property type="taxonomic scope" value="Archaea"/>
</dbReference>
<dbReference type="EMBL" id="CP002838">
    <property type="protein sequence ID" value="AEM39334.1"/>
    <property type="molecule type" value="Genomic_DNA"/>
</dbReference>
<dbReference type="SUPFAM" id="SSF46785">
    <property type="entry name" value="Winged helix' DNA-binding domain"/>
    <property type="match status" value="1"/>
</dbReference>
<name>G0EHB0_PYRF1</name>
<dbReference type="InterPro" id="IPR036388">
    <property type="entry name" value="WH-like_DNA-bd_sf"/>
</dbReference>
<dbReference type="KEGG" id="pfm:Pyrfu_1476"/>
<dbReference type="GeneID" id="11138663"/>
<feature type="compositionally biased region" description="Acidic residues" evidence="1">
    <location>
        <begin position="153"/>
        <end position="170"/>
    </location>
</feature>